<reference evidence="3 4" key="1">
    <citation type="submission" date="2019-07" db="EMBL/GenBank/DDBJ databases">
        <title>R&amp;d 2014.</title>
        <authorList>
            <person name="Klenk H.-P."/>
        </authorList>
    </citation>
    <scope>NUCLEOTIDE SEQUENCE [LARGE SCALE GENOMIC DNA]</scope>
    <source>
        <strain evidence="3 4">DSM 45764</strain>
    </source>
</reference>
<comment type="caution">
    <text evidence="3">The sequence shown here is derived from an EMBL/GenBank/DDBJ whole genome shotgun (WGS) entry which is preliminary data.</text>
</comment>
<dbReference type="InterPro" id="IPR016047">
    <property type="entry name" value="M23ase_b-sheet_dom"/>
</dbReference>
<dbReference type="GO" id="GO:0004222">
    <property type="term" value="F:metalloendopeptidase activity"/>
    <property type="evidence" value="ECO:0007669"/>
    <property type="project" value="TreeGrafter"/>
</dbReference>
<feature type="domain" description="M23ase beta-sheet core" evidence="2">
    <location>
        <begin position="156"/>
        <end position="253"/>
    </location>
</feature>
<dbReference type="InterPro" id="IPR050570">
    <property type="entry name" value="Cell_wall_metabolism_enzyme"/>
</dbReference>
<name>A0A562IMA7_9ACTN</name>
<dbReference type="OrthoDB" id="5244067at2"/>
<keyword evidence="4" id="KW-1185">Reference proteome</keyword>
<keyword evidence="3" id="KW-0378">Hydrolase</keyword>
<keyword evidence="1" id="KW-0175">Coiled coil</keyword>
<dbReference type="PANTHER" id="PTHR21666:SF270">
    <property type="entry name" value="MUREIN HYDROLASE ACTIVATOR ENVC"/>
    <property type="match status" value="1"/>
</dbReference>
<evidence type="ECO:0000256" key="1">
    <source>
        <dbReference type="SAM" id="Coils"/>
    </source>
</evidence>
<dbReference type="Gene3D" id="2.70.70.10">
    <property type="entry name" value="Glucose Permease (Domain IIA)"/>
    <property type="match status" value="1"/>
</dbReference>
<organism evidence="3 4">
    <name type="scientific">Modestobacter roseus</name>
    <dbReference type="NCBI Taxonomy" id="1181884"/>
    <lineage>
        <taxon>Bacteria</taxon>
        <taxon>Bacillati</taxon>
        <taxon>Actinomycetota</taxon>
        <taxon>Actinomycetes</taxon>
        <taxon>Geodermatophilales</taxon>
        <taxon>Geodermatophilaceae</taxon>
        <taxon>Modestobacter</taxon>
    </lineage>
</organism>
<dbReference type="Proteomes" id="UP000321490">
    <property type="component" value="Unassembled WGS sequence"/>
</dbReference>
<dbReference type="CDD" id="cd12797">
    <property type="entry name" value="M23_peptidase"/>
    <property type="match status" value="1"/>
</dbReference>
<accession>A0A562IMA7</accession>
<dbReference type="AlphaFoldDB" id="A0A562IMA7"/>
<evidence type="ECO:0000313" key="4">
    <source>
        <dbReference type="Proteomes" id="UP000321490"/>
    </source>
</evidence>
<evidence type="ECO:0000259" key="2">
    <source>
        <dbReference type="Pfam" id="PF01551"/>
    </source>
</evidence>
<dbReference type="Pfam" id="PF01551">
    <property type="entry name" value="Peptidase_M23"/>
    <property type="match status" value="1"/>
</dbReference>
<dbReference type="InterPro" id="IPR011055">
    <property type="entry name" value="Dup_hybrid_motif"/>
</dbReference>
<dbReference type="PANTHER" id="PTHR21666">
    <property type="entry name" value="PEPTIDASE-RELATED"/>
    <property type="match status" value="1"/>
</dbReference>
<dbReference type="RefSeq" id="WP_153356843.1">
    <property type="nucleotide sequence ID" value="NZ_JABGDC010000018.1"/>
</dbReference>
<feature type="coiled-coil region" evidence="1">
    <location>
        <begin position="98"/>
        <end position="132"/>
    </location>
</feature>
<dbReference type="SUPFAM" id="SSF51261">
    <property type="entry name" value="Duplicated hybrid motif"/>
    <property type="match status" value="1"/>
</dbReference>
<dbReference type="EMBL" id="VLKF01000001">
    <property type="protein sequence ID" value="TWH71833.1"/>
    <property type="molecule type" value="Genomic_DNA"/>
</dbReference>
<gene>
    <name evidence="3" type="ORF">JD78_00332</name>
</gene>
<protein>
    <submittedName>
        <fullName evidence="3">Murein DD-endopeptidase MepM/ murein hydrolase activator NlpD</fullName>
    </submittedName>
</protein>
<proteinExistence type="predicted"/>
<sequence length="264" mass="27267">MASRHVGSVVEGTRRSVAEVVAEVSPDTAERLAVRPGTSVSRRPAALVAALAIGGVIAFLGSHALQPAAAEPVEVAALLAADSSLIDEEAALMPQSSISEAEARERLAEVAAARAERKAREEEAAAAAAEAARPKVVAPLDSYRLTSGFGSRWGTTHWGVDLAAPMHTPEYAVEDGVVLRAGAASGYGLAVYILGESGDVTVYGHMDKIQVTAGDVVEAGDQIALLGNRGQSTGPHLHFEVHSGGLEGKRVDPVTWLAARGVDL</sequence>
<evidence type="ECO:0000313" key="3">
    <source>
        <dbReference type="EMBL" id="TWH71833.1"/>
    </source>
</evidence>